<keyword evidence="3" id="KW-0012">Acyltransferase</keyword>
<keyword evidence="1" id="KW-0472">Membrane</keyword>
<accession>A0A543BTA0</accession>
<dbReference type="Pfam" id="PF01757">
    <property type="entry name" value="Acyl_transf_3"/>
    <property type="match status" value="1"/>
</dbReference>
<feature type="transmembrane region" description="Helical" evidence="1">
    <location>
        <begin position="191"/>
        <end position="211"/>
    </location>
</feature>
<protein>
    <submittedName>
        <fullName evidence="3">Acyltransferase-like protein</fullName>
    </submittedName>
</protein>
<feature type="transmembrane region" description="Helical" evidence="1">
    <location>
        <begin position="161"/>
        <end position="179"/>
    </location>
</feature>
<evidence type="ECO:0000259" key="2">
    <source>
        <dbReference type="Pfam" id="PF01757"/>
    </source>
</evidence>
<evidence type="ECO:0000256" key="1">
    <source>
        <dbReference type="SAM" id="Phobius"/>
    </source>
</evidence>
<reference evidence="3 4" key="1">
    <citation type="submission" date="2019-06" db="EMBL/GenBank/DDBJ databases">
        <title>Sequencing the genomes of 1000 actinobacteria strains.</title>
        <authorList>
            <person name="Klenk H.-P."/>
        </authorList>
    </citation>
    <scope>NUCLEOTIDE SEQUENCE [LARGE SCALE GENOMIC DNA]</scope>
    <source>
        <strain evidence="3 4">DSM 102200</strain>
    </source>
</reference>
<gene>
    <name evidence="3" type="ORF">FB559_8677</name>
</gene>
<dbReference type="GO" id="GO:0016747">
    <property type="term" value="F:acyltransferase activity, transferring groups other than amino-acyl groups"/>
    <property type="evidence" value="ECO:0007669"/>
    <property type="project" value="InterPro"/>
</dbReference>
<feature type="transmembrane region" description="Helical" evidence="1">
    <location>
        <begin position="223"/>
        <end position="241"/>
    </location>
</feature>
<dbReference type="EMBL" id="VFOZ01000003">
    <property type="protein sequence ID" value="TQL88064.1"/>
    <property type="molecule type" value="Genomic_DNA"/>
</dbReference>
<feature type="transmembrane region" description="Helical" evidence="1">
    <location>
        <begin position="133"/>
        <end position="154"/>
    </location>
</feature>
<name>A0A543BTA0_9ACTN</name>
<keyword evidence="1" id="KW-1133">Transmembrane helix</keyword>
<feature type="transmembrane region" description="Helical" evidence="1">
    <location>
        <begin position="261"/>
        <end position="281"/>
    </location>
</feature>
<dbReference type="InterPro" id="IPR002656">
    <property type="entry name" value="Acyl_transf_3_dom"/>
</dbReference>
<feature type="domain" description="Acyltransferase 3" evidence="2">
    <location>
        <begin position="19"/>
        <end position="354"/>
    </location>
</feature>
<feature type="transmembrane region" description="Helical" evidence="1">
    <location>
        <begin position="311"/>
        <end position="329"/>
    </location>
</feature>
<dbReference type="AlphaFoldDB" id="A0A543BTA0"/>
<evidence type="ECO:0000313" key="3">
    <source>
        <dbReference type="EMBL" id="TQL88064.1"/>
    </source>
</evidence>
<feature type="transmembrane region" description="Helical" evidence="1">
    <location>
        <begin position="341"/>
        <end position="359"/>
    </location>
</feature>
<feature type="transmembrane region" description="Helical" evidence="1">
    <location>
        <begin position="21"/>
        <end position="41"/>
    </location>
</feature>
<keyword evidence="3" id="KW-0808">Transferase</keyword>
<keyword evidence="4" id="KW-1185">Reference proteome</keyword>
<comment type="caution">
    <text evidence="3">The sequence shown here is derived from an EMBL/GenBank/DDBJ whole genome shotgun (WGS) entry which is preliminary data.</text>
</comment>
<organism evidence="3 4">
    <name type="scientific">Actinoallomurus bryophytorum</name>
    <dbReference type="NCBI Taxonomy" id="1490222"/>
    <lineage>
        <taxon>Bacteria</taxon>
        <taxon>Bacillati</taxon>
        <taxon>Actinomycetota</taxon>
        <taxon>Actinomycetes</taxon>
        <taxon>Streptosporangiales</taxon>
        <taxon>Thermomonosporaceae</taxon>
        <taxon>Actinoallomurus</taxon>
    </lineage>
</organism>
<evidence type="ECO:0000313" key="4">
    <source>
        <dbReference type="Proteomes" id="UP000316096"/>
    </source>
</evidence>
<feature type="transmembrane region" description="Helical" evidence="1">
    <location>
        <begin position="61"/>
        <end position="83"/>
    </location>
</feature>
<proteinExistence type="predicted"/>
<dbReference type="Proteomes" id="UP000316096">
    <property type="component" value="Unassembled WGS sequence"/>
</dbReference>
<sequence>MGWAARIEAATPAYRDRTVDALRAVAILGVVSGHWLVSALVSDPYRPAALHGASPLAYAPGLAPVTWLFQTLSLFFFAGGYAAARSVEGRDRRSWLGSRVSRAARPVLVLLAVWLPALWLLSATGAPRSTRHVVWSLVSHPLWFLLVYLVLTALTPVLRAAVLRGGAWSVLPPVAVVALTDAAHGHGLPGWLATATVPVAWAAPYLLGVALAEGRLPRRAAAVLLPLGMAGGAALVSLAGYPASAVGVPGAARSNLDPPSLFTLALGAAQLGAFLLLRPWLARLLRRPAAWAPVAALNLAAMTLYCWHQSALLLVTFAGLLVGGLPGLLDAPTGDWPAHRLPWLPVFALVLAGLCSLFHRFEARAAGRRGG</sequence>
<keyword evidence="1" id="KW-0812">Transmembrane</keyword>
<feature type="transmembrane region" description="Helical" evidence="1">
    <location>
        <begin position="103"/>
        <end position="121"/>
    </location>
</feature>